<dbReference type="SUPFAM" id="SSF54523">
    <property type="entry name" value="Pili subunits"/>
    <property type="match status" value="1"/>
</dbReference>
<name>A0A366HAE1_9BACT</name>
<reference evidence="1 2" key="1">
    <citation type="submission" date="2018-06" db="EMBL/GenBank/DDBJ databases">
        <title>Genomic Encyclopedia of Type Strains, Phase IV (KMG-IV): sequencing the most valuable type-strain genomes for metagenomic binning, comparative biology and taxonomic classification.</title>
        <authorList>
            <person name="Goeker M."/>
        </authorList>
    </citation>
    <scope>NUCLEOTIDE SEQUENCE [LARGE SCALE GENOMIC DNA]</scope>
    <source>
        <strain evidence="1 2">DSM 25532</strain>
    </source>
</reference>
<dbReference type="Pfam" id="PF07963">
    <property type="entry name" value="N_methyl"/>
    <property type="match status" value="1"/>
</dbReference>
<dbReference type="NCBIfam" id="TIGR02532">
    <property type="entry name" value="IV_pilin_GFxxxE"/>
    <property type="match status" value="1"/>
</dbReference>
<dbReference type="Proteomes" id="UP000253426">
    <property type="component" value="Unassembled WGS sequence"/>
</dbReference>
<dbReference type="InterPro" id="IPR019836">
    <property type="entry name" value="Verru/Chthon_D"/>
</dbReference>
<proteinExistence type="predicted"/>
<keyword evidence="2" id="KW-1185">Reference proteome</keyword>
<dbReference type="InterPro" id="IPR045584">
    <property type="entry name" value="Pilin-like"/>
</dbReference>
<evidence type="ECO:0000313" key="1">
    <source>
        <dbReference type="EMBL" id="RBP39136.1"/>
    </source>
</evidence>
<protein>
    <submittedName>
        <fullName evidence="1">Uncharacterized protein (TIGR02596 family)</fullName>
    </submittedName>
</protein>
<dbReference type="NCBIfam" id="TIGR02596">
    <property type="entry name" value="Verru_Chthon cassette protein D"/>
    <property type="match status" value="1"/>
</dbReference>
<gene>
    <name evidence="1" type="ORF">DES53_110160</name>
</gene>
<evidence type="ECO:0000313" key="2">
    <source>
        <dbReference type="Proteomes" id="UP000253426"/>
    </source>
</evidence>
<sequence>MKNIFRVRPAAGAFTLVEMLLVITIVALLLGLAGSSLSGTLQSQTLAATARQLGGDLEFAALLARKENRPVDILFYKFKPGDDLGEHAYRGYQFGVLEGFNDKGVPEYRFLTEPKRFSRGVILSPRPEHSTLLALPEKPVSMPGAGVPETSSYISYQIRPDGTTTLDPKQKHAVTLVMETDLEKGDLPPDFRTILINPVTARARVY</sequence>
<dbReference type="InterPro" id="IPR012902">
    <property type="entry name" value="N_methyl_site"/>
</dbReference>
<dbReference type="RefSeq" id="WP_113960899.1">
    <property type="nucleotide sequence ID" value="NZ_QNRR01000010.1"/>
</dbReference>
<dbReference type="AlphaFoldDB" id="A0A366HAE1"/>
<organism evidence="1 2">
    <name type="scientific">Roseimicrobium gellanilyticum</name>
    <dbReference type="NCBI Taxonomy" id="748857"/>
    <lineage>
        <taxon>Bacteria</taxon>
        <taxon>Pseudomonadati</taxon>
        <taxon>Verrucomicrobiota</taxon>
        <taxon>Verrucomicrobiia</taxon>
        <taxon>Verrucomicrobiales</taxon>
        <taxon>Verrucomicrobiaceae</taxon>
        <taxon>Roseimicrobium</taxon>
    </lineage>
</organism>
<dbReference type="EMBL" id="QNRR01000010">
    <property type="protein sequence ID" value="RBP39136.1"/>
    <property type="molecule type" value="Genomic_DNA"/>
</dbReference>
<dbReference type="OrthoDB" id="9859998at2"/>
<accession>A0A366HAE1</accession>
<comment type="caution">
    <text evidence="1">The sequence shown here is derived from an EMBL/GenBank/DDBJ whole genome shotgun (WGS) entry which is preliminary data.</text>
</comment>